<dbReference type="Pfam" id="PF00085">
    <property type="entry name" value="Thioredoxin"/>
    <property type="match status" value="1"/>
</dbReference>
<dbReference type="NCBIfam" id="TIGR01068">
    <property type="entry name" value="thioredoxin"/>
    <property type="match status" value="1"/>
</dbReference>
<dbReference type="PIRSF" id="PIRSF000077">
    <property type="entry name" value="Thioredoxin"/>
    <property type="match status" value="1"/>
</dbReference>
<dbReference type="CDD" id="cd02947">
    <property type="entry name" value="TRX_family"/>
    <property type="match status" value="1"/>
</dbReference>
<gene>
    <name evidence="7" type="ORF">N7476_007891</name>
</gene>
<keyword evidence="5" id="KW-0676">Redox-active center</keyword>
<dbReference type="AlphaFoldDB" id="A0A9W9U225"/>
<keyword evidence="8" id="KW-1185">Reference proteome</keyword>
<evidence type="ECO:0000259" key="6">
    <source>
        <dbReference type="PROSITE" id="PS51352"/>
    </source>
</evidence>
<feature type="site" description="Contributes to redox potential value" evidence="4">
    <location>
        <position position="33"/>
    </location>
</feature>
<comment type="caution">
    <text evidence="7">The sequence shown here is derived from an EMBL/GenBank/DDBJ whole genome shotgun (WGS) entry which is preliminary data.</text>
</comment>
<reference evidence="7" key="1">
    <citation type="submission" date="2022-12" db="EMBL/GenBank/DDBJ databases">
        <authorList>
            <person name="Petersen C."/>
        </authorList>
    </citation>
    <scope>NUCLEOTIDE SEQUENCE</scope>
    <source>
        <strain evidence="7">IBT 21472</strain>
    </source>
</reference>
<feature type="site" description="Contributes to redox potential value" evidence="4">
    <location>
        <position position="32"/>
    </location>
</feature>
<name>A0A9W9U225_9EURO</name>
<evidence type="ECO:0000313" key="7">
    <source>
        <dbReference type="EMBL" id="KAJ5307235.1"/>
    </source>
</evidence>
<proteinExistence type="inferred from homology"/>
<dbReference type="PANTHER" id="PTHR46115">
    <property type="entry name" value="THIOREDOXIN-LIKE PROTEIN 1"/>
    <property type="match status" value="1"/>
</dbReference>
<dbReference type="InterPro" id="IPR005746">
    <property type="entry name" value="Thioredoxin"/>
</dbReference>
<sequence>MPVTEINSFQEFQDIINSDKPAIIDFWAVWCGPCRMISPIFEKFSDESGSSNVGFYKVDVDGQEQIAQEVGIRAMPTFAVFRHGEKVDVLTGANPSALESLVRTAASL</sequence>
<feature type="site" description="Deprotonates C-terminal active site Cys" evidence="4">
    <location>
        <position position="25"/>
    </location>
</feature>
<dbReference type="InterPro" id="IPR036249">
    <property type="entry name" value="Thioredoxin-like_sf"/>
</dbReference>
<comment type="similarity">
    <text evidence="1 3">Belongs to the thioredoxin family.</text>
</comment>
<dbReference type="SUPFAM" id="SSF52833">
    <property type="entry name" value="Thioredoxin-like"/>
    <property type="match status" value="1"/>
</dbReference>
<evidence type="ECO:0000313" key="8">
    <source>
        <dbReference type="Proteomes" id="UP001147746"/>
    </source>
</evidence>
<accession>A0A9W9U225</accession>
<feature type="disulfide bond" description="Redox-active" evidence="5">
    <location>
        <begin position="31"/>
        <end position="34"/>
    </location>
</feature>
<dbReference type="PRINTS" id="PR00421">
    <property type="entry name" value="THIOREDOXIN"/>
</dbReference>
<feature type="active site" description="Nucleophile" evidence="4">
    <location>
        <position position="31"/>
    </location>
</feature>
<dbReference type="OrthoDB" id="10263751at2759"/>
<organism evidence="7 8">
    <name type="scientific">Penicillium atrosanguineum</name>
    <dbReference type="NCBI Taxonomy" id="1132637"/>
    <lineage>
        <taxon>Eukaryota</taxon>
        <taxon>Fungi</taxon>
        <taxon>Dikarya</taxon>
        <taxon>Ascomycota</taxon>
        <taxon>Pezizomycotina</taxon>
        <taxon>Eurotiomycetes</taxon>
        <taxon>Eurotiomycetidae</taxon>
        <taxon>Eurotiales</taxon>
        <taxon>Aspergillaceae</taxon>
        <taxon>Penicillium</taxon>
    </lineage>
</organism>
<feature type="domain" description="Thioredoxin" evidence="6">
    <location>
        <begin position="1"/>
        <end position="108"/>
    </location>
</feature>
<dbReference type="FunFam" id="3.40.30.10:FF:000245">
    <property type="entry name" value="Thioredoxin"/>
    <property type="match status" value="1"/>
</dbReference>
<dbReference type="PROSITE" id="PS51352">
    <property type="entry name" value="THIOREDOXIN_2"/>
    <property type="match status" value="1"/>
</dbReference>
<evidence type="ECO:0000256" key="1">
    <source>
        <dbReference type="ARBA" id="ARBA00008987"/>
    </source>
</evidence>
<evidence type="ECO:0000256" key="4">
    <source>
        <dbReference type="PIRSR" id="PIRSR000077-1"/>
    </source>
</evidence>
<evidence type="ECO:0000256" key="2">
    <source>
        <dbReference type="ARBA" id="ARBA00023157"/>
    </source>
</evidence>
<evidence type="ECO:0000256" key="3">
    <source>
        <dbReference type="PIRNR" id="PIRNR000077"/>
    </source>
</evidence>
<dbReference type="GO" id="GO:0015035">
    <property type="term" value="F:protein-disulfide reductase activity"/>
    <property type="evidence" value="ECO:0007669"/>
    <property type="project" value="InterPro"/>
</dbReference>
<dbReference type="InterPro" id="IPR013766">
    <property type="entry name" value="Thioredoxin_domain"/>
</dbReference>
<reference evidence="7" key="2">
    <citation type="journal article" date="2023" name="IMA Fungus">
        <title>Comparative genomic study of the Penicillium genus elucidates a diverse pangenome and 15 lateral gene transfer events.</title>
        <authorList>
            <person name="Petersen C."/>
            <person name="Sorensen T."/>
            <person name="Nielsen M.R."/>
            <person name="Sondergaard T.E."/>
            <person name="Sorensen J.L."/>
            <person name="Fitzpatrick D.A."/>
            <person name="Frisvad J.C."/>
            <person name="Nielsen K.L."/>
        </authorList>
    </citation>
    <scope>NUCLEOTIDE SEQUENCE</scope>
    <source>
        <strain evidence="7">IBT 21472</strain>
    </source>
</reference>
<protein>
    <recommendedName>
        <fullName evidence="3">Thioredoxin</fullName>
    </recommendedName>
</protein>
<dbReference type="PROSITE" id="PS00194">
    <property type="entry name" value="THIOREDOXIN_1"/>
    <property type="match status" value="1"/>
</dbReference>
<dbReference type="EMBL" id="JAPZBO010000008">
    <property type="protein sequence ID" value="KAJ5307235.1"/>
    <property type="molecule type" value="Genomic_DNA"/>
</dbReference>
<evidence type="ECO:0000256" key="5">
    <source>
        <dbReference type="PIRSR" id="PIRSR000077-4"/>
    </source>
</evidence>
<dbReference type="InterPro" id="IPR017937">
    <property type="entry name" value="Thioredoxin_CS"/>
</dbReference>
<feature type="active site" description="Nucleophile" evidence="4">
    <location>
        <position position="34"/>
    </location>
</feature>
<dbReference type="Proteomes" id="UP001147746">
    <property type="component" value="Unassembled WGS sequence"/>
</dbReference>
<dbReference type="Gene3D" id="3.40.30.10">
    <property type="entry name" value="Glutaredoxin"/>
    <property type="match status" value="1"/>
</dbReference>
<keyword evidence="2 5" id="KW-1015">Disulfide bond</keyword>